<dbReference type="AlphaFoldDB" id="A0A9J6BF75"/>
<protein>
    <submittedName>
        <fullName evidence="1">Uncharacterized protein</fullName>
    </submittedName>
</protein>
<reference evidence="1" key="1">
    <citation type="submission" date="2021-03" db="EMBL/GenBank/DDBJ databases">
        <title>Chromosome level genome of the anhydrobiotic midge Polypedilum vanderplanki.</title>
        <authorList>
            <person name="Yoshida Y."/>
            <person name="Kikawada T."/>
            <person name="Gusev O."/>
        </authorList>
    </citation>
    <scope>NUCLEOTIDE SEQUENCE</scope>
    <source>
        <strain evidence="1">NIAS01</strain>
        <tissue evidence="1">Whole body or cell culture</tissue>
    </source>
</reference>
<keyword evidence="2" id="KW-1185">Reference proteome</keyword>
<accession>A0A9J6BF75</accession>
<dbReference type="EMBL" id="JADBJN010000004">
    <property type="protein sequence ID" value="KAG5668158.1"/>
    <property type="molecule type" value="Genomic_DNA"/>
</dbReference>
<gene>
    <name evidence="1" type="ORF">PVAND_016110</name>
</gene>
<proteinExistence type="predicted"/>
<name>A0A9J6BF75_POLVA</name>
<evidence type="ECO:0000313" key="2">
    <source>
        <dbReference type="Proteomes" id="UP001107558"/>
    </source>
</evidence>
<evidence type="ECO:0000313" key="1">
    <source>
        <dbReference type="EMBL" id="KAG5668158.1"/>
    </source>
</evidence>
<sequence>MTEVKKSSSISPHDYFKKIISNSSEPLIGLEYIILFPYPNLTIKPFHCVLCDKAYDESLINIHLISNLHRRNYLIFNFPTLLKYLQSKQSFQIYDFNKSEIIFTKIAQNLQPFLSQVQSPIVDFIEFKENRPKIIQEMKKESKFLSEKNLKDFMKILLKKIEDFNEEIDLDFDENFDVHNFECIGYDFHKIKDYNSRIISMENNINILYKIYRNFPQLHPEFIRSWKIFNDCKEKIVKIRRNETDLLPYWRKFWLVRMEEIKQQEIFDKKKEIKHEIDLRNSDLYEYEEKNLTKVFKPPEIENHQFKADGDSDSDYGKEYAESCIRGPNYKPRRRKRHCLVTEMHQKSDDELFKPDNFKFDSPGTLFSLIRHLIAIEKELGCIVNGIKKFYIISAEMEKEKPFSSETLLNDSENFITFKIICLKLRSVIEQKKFDDWKMRGVQRVLQQLNAMLVQVAYRNKKLNEEFQKLIEFVNFPCVKENEKNEYEDIEIAKIVTQFLCEQENNFDNETLEIVVKTIKNELV</sequence>
<comment type="caution">
    <text evidence="1">The sequence shown here is derived from an EMBL/GenBank/DDBJ whole genome shotgun (WGS) entry which is preliminary data.</text>
</comment>
<organism evidence="1 2">
    <name type="scientific">Polypedilum vanderplanki</name>
    <name type="common">Sleeping chironomid midge</name>
    <dbReference type="NCBI Taxonomy" id="319348"/>
    <lineage>
        <taxon>Eukaryota</taxon>
        <taxon>Metazoa</taxon>
        <taxon>Ecdysozoa</taxon>
        <taxon>Arthropoda</taxon>
        <taxon>Hexapoda</taxon>
        <taxon>Insecta</taxon>
        <taxon>Pterygota</taxon>
        <taxon>Neoptera</taxon>
        <taxon>Endopterygota</taxon>
        <taxon>Diptera</taxon>
        <taxon>Nematocera</taxon>
        <taxon>Chironomoidea</taxon>
        <taxon>Chironomidae</taxon>
        <taxon>Chironominae</taxon>
        <taxon>Polypedilum</taxon>
        <taxon>Polypedilum</taxon>
    </lineage>
</organism>
<dbReference type="Proteomes" id="UP001107558">
    <property type="component" value="Chromosome 4"/>
</dbReference>